<keyword evidence="7" id="KW-1185">Reference proteome</keyword>
<dbReference type="OMA" id="FANCYED"/>
<dbReference type="GO" id="GO:0003834">
    <property type="term" value="F:beta-carotene 15,15'-dioxygenase activity"/>
    <property type="evidence" value="ECO:0007669"/>
    <property type="project" value="TreeGrafter"/>
</dbReference>
<dbReference type="GO" id="GO:0016121">
    <property type="term" value="P:carotene catabolic process"/>
    <property type="evidence" value="ECO:0007669"/>
    <property type="project" value="TreeGrafter"/>
</dbReference>
<evidence type="ECO:0000256" key="1">
    <source>
        <dbReference type="ARBA" id="ARBA00006787"/>
    </source>
</evidence>
<keyword evidence="4 5" id="KW-0408">Iron</keyword>
<feature type="binding site" evidence="5">
    <location>
        <position position="233"/>
    </location>
    <ligand>
        <name>Fe cation</name>
        <dbReference type="ChEBI" id="CHEBI:24875"/>
        <note>catalytic</note>
    </ligand>
</feature>
<dbReference type="GO" id="GO:0010436">
    <property type="term" value="F:carotenoid dioxygenase activity"/>
    <property type="evidence" value="ECO:0007669"/>
    <property type="project" value="TreeGrafter"/>
</dbReference>
<evidence type="ECO:0000256" key="4">
    <source>
        <dbReference type="ARBA" id="ARBA00023004"/>
    </source>
</evidence>
<feature type="binding site" evidence="5">
    <location>
        <position position="305"/>
    </location>
    <ligand>
        <name>Fe cation</name>
        <dbReference type="ChEBI" id="CHEBI:24875"/>
        <note>catalytic</note>
    </ligand>
</feature>
<evidence type="ECO:0000256" key="5">
    <source>
        <dbReference type="PIRSR" id="PIRSR604294-1"/>
    </source>
</evidence>
<dbReference type="Proteomes" id="UP000198287">
    <property type="component" value="Unassembled WGS sequence"/>
</dbReference>
<evidence type="ECO:0000313" key="6">
    <source>
        <dbReference type="EMBL" id="OXA47939.1"/>
    </source>
</evidence>
<proteinExistence type="inferred from homology"/>
<gene>
    <name evidence="6" type="ORF">Fcan01_16862</name>
</gene>
<evidence type="ECO:0008006" key="8">
    <source>
        <dbReference type="Google" id="ProtNLM"/>
    </source>
</evidence>
<feature type="binding site" evidence="5">
    <location>
        <position position="171"/>
    </location>
    <ligand>
        <name>Fe cation</name>
        <dbReference type="ChEBI" id="CHEBI:24875"/>
        <note>catalytic</note>
    </ligand>
</feature>
<accession>A0A226DRU9</accession>
<dbReference type="PANTHER" id="PTHR10543:SF24">
    <property type="entry name" value="CAROTENOID ISOMEROOXYGENASE"/>
    <property type="match status" value="1"/>
</dbReference>
<feature type="binding site" evidence="5">
    <location>
        <position position="515"/>
    </location>
    <ligand>
        <name>Fe cation</name>
        <dbReference type="ChEBI" id="CHEBI:24875"/>
        <note>catalytic</note>
    </ligand>
</feature>
<name>A0A226DRU9_FOLCA</name>
<evidence type="ECO:0000256" key="2">
    <source>
        <dbReference type="ARBA" id="ARBA00022723"/>
    </source>
</evidence>
<reference evidence="6 7" key="1">
    <citation type="submission" date="2015-12" db="EMBL/GenBank/DDBJ databases">
        <title>The genome of Folsomia candida.</title>
        <authorList>
            <person name="Faddeeva A."/>
            <person name="Derks M.F."/>
            <person name="Anvar Y."/>
            <person name="Smit S."/>
            <person name="Van Straalen N."/>
            <person name="Roelofs D."/>
        </authorList>
    </citation>
    <scope>NUCLEOTIDE SEQUENCE [LARGE SCALE GENOMIC DNA]</scope>
    <source>
        <strain evidence="6 7">VU population</strain>
        <tissue evidence="6">Whole body</tissue>
    </source>
</reference>
<evidence type="ECO:0000256" key="3">
    <source>
        <dbReference type="ARBA" id="ARBA00023002"/>
    </source>
</evidence>
<comment type="caution">
    <text evidence="6">The sequence shown here is derived from an EMBL/GenBank/DDBJ whole genome shotgun (WGS) entry which is preliminary data.</text>
</comment>
<organism evidence="6 7">
    <name type="scientific">Folsomia candida</name>
    <name type="common">Springtail</name>
    <dbReference type="NCBI Taxonomy" id="158441"/>
    <lineage>
        <taxon>Eukaryota</taxon>
        <taxon>Metazoa</taxon>
        <taxon>Ecdysozoa</taxon>
        <taxon>Arthropoda</taxon>
        <taxon>Hexapoda</taxon>
        <taxon>Collembola</taxon>
        <taxon>Entomobryomorpha</taxon>
        <taxon>Isotomoidea</taxon>
        <taxon>Isotomidae</taxon>
        <taxon>Proisotominae</taxon>
        <taxon>Folsomia</taxon>
    </lineage>
</organism>
<dbReference type="GO" id="GO:0042574">
    <property type="term" value="P:retinal metabolic process"/>
    <property type="evidence" value="ECO:0007669"/>
    <property type="project" value="TreeGrafter"/>
</dbReference>
<dbReference type="OrthoDB" id="1069523at2759"/>
<comment type="cofactor">
    <cofactor evidence="5">
        <name>Fe(2+)</name>
        <dbReference type="ChEBI" id="CHEBI:29033"/>
    </cofactor>
    <text evidence="5">Binds 1 Fe(2+) ion per subunit.</text>
</comment>
<dbReference type="InterPro" id="IPR004294">
    <property type="entry name" value="Carotenoid_Oase"/>
</dbReference>
<dbReference type="AlphaFoldDB" id="A0A226DRU9"/>
<dbReference type="GO" id="GO:0046872">
    <property type="term" value="F:metal ion binding"/>
    <property type="evidence" value="ECO:0007669"/>
    <property type="project" value="UniProtKB-KW"/>
</dbReference>
<keyword evidence="2 5" id="KW-0479">Metal-binding</keyword>
<protein>
    <recommendedName>
        <fullName evidence="8">Beta,beta-carotene 9',10'-oxygenase</fullName>
    </recommendedName>
</protein>
<sequence>MATRGNKVKVFKSLKETRKAEVAKIIGEIPEWATGQILRSCPAKLNHVHDGYLMITKFEVVGGKTGSVAFTSKFLQSEAFKKAEAEQKPIISEFYTRTAGSDAKSALGKIVSSMIPKPTDNCQYICTSDICRNPIVTNHAGFMFEVDPKTLHTVSRYDSAAKDNLYALSSHPLTDPETGETNNVGLDMIPTTKWKVVKYPPKLKSSSLQESLKKGKIIGSHPCRYKVEAPYLHSFGMSKNFVLWIDEPCHFNSAQAIKLVFKGFCQREVMDWYPKRKNQFYIFDKNTHKVVKTEIFSKDPFFFLHILNCYEENNHLIVDLFSMRNIQFMDIQLVTKLRTGNVLKDPDCPRLLRYVIPLNTIEDQIGKFPENKNLVKLNSTGKAVRIGDKIILEPEVISDLKMDFPTWNERFYGKQLRFFWATGAFCASRHQNKIIKFDLHTRKYIIWDAGGHQYVGEPTFIGKPNSALEDDGLIVVTVVNYTETDEKDFVVWLDSKNLKEVGRAYFDCEIPIGIHSVWLSK</sequence>
<dbReference type="EMBL" id="LNIX01000012">
    <property type="protein sequence ID" value="OXA47939.1"/>
    <property type="molecule type" value="Genomic_DNA"/>
</dbReference>
<dbReference type="Pfam" id="PF03055">
    <property type="entry name" value="RPE65"/>
    <property type="match status" value="1"/>
</dbReference>
<evidence type="ECO:0000313" key="7">
    <source>
        <dbReference type="Proteomes" id="UP000198287"/>
    </source>
</evidence>
<keyword evidence="3" id="KW-0560">Oxidoreductase</keyword>
<dbReference type="PANTHER" id="PTHR10543">
    <property type="entry name" value="BETA-CAROTENE DIOXYGENASE"/>
    <property type="match status" value="1"/>
</dbReference>
<comment type="similarity">
    <text evidence="1">Belongs to the carotenoid oxygenase family.</text>
</comment>